<evidence type="ECO:0000256" key="1">
    <source>
        <dbReference type="SAM" id="MobiDB-lite"/>
    </source>
</evidence>
<gene>
    <name evidence="3" type="ORF">GCM10009762_24820</name>
</gene>
<evidence type="ECO:0000313" key="4">
    <source>
        <dbReference type="Proteomes" id="UP001501288"/>
    </source>
</evidence>
<feature type="chain" id="PRO_5045234123" evidence="2">
    <location>
        <begin position="27"/>
        <end position="390"/>
    </location>
</feature>
<proteinExistence type="predicted"/>
<feature type="signal peptide" evidence="2">
    <location>
        <begin position="1"/>
        <end position="26"/>
    </location>
</feature>
<keyword evidence="4" id="KW-1185">Reference proteome</keyword>
<evidence type="ECO:0000256" key="2">
    <source>
        <dbReference type="SAM" id="SignalP"/>
    </source>
</evidence>
<evidence type="ECO:0000313" key="3">
    <source>
        <dbReference type="EMBL" id="GAA1550781.1"/>
    </source>
</evidence>
<feature type="compositionally biased region" description="Polar residues" evidence="1">
    <location>
        <begin position="91"/>
        <end position="100"/>
    </location>
</feature>
<comment type="caution">
    <text evidence="3">The sequence shown here is derived from an EMBL/GenBank/DDBJ whole genome shotgun (WGS) entry which is preliminary data.</text>
</comment>
<feature type="region of interest" description="Disordered" evidence="1">
    <location>
        <begin position="91"/>
        <end position="111"/>
    </location>
</feature>
<dbReference type="PROSITE" id="PS51257">
    <property type="entry name" value="PROKAR_LIPOPROTEIN"/>
    <property type="match status" value="1"/>
</dbReference>
<dbReference type="EMBL" id="BAAANV010000053">
    <property type="protein sequence ID" value="GAA1550781.1"/>
    <property type="molecule type" value="Genomic_DNA"/>
</dbReference>
<protein>
    <submittedName>
        <fullName evidence="3">Uncharacterized protein</fullName>
    </submittedName>
</protein>
<accession>A0ABN2C1D1</accession>
<name>A0ABN2C1D1_9MICO</name>
<dbReference type="Proteomes" id="UP001501288">
    <property type="component" value="Unassembled WGS sequence"/>
</dbReference>
<reference evidence="3 4" key="1">
    <citation type="journal article" date="2019" name="Int. J. Syst. Evol. Microbiol.">
        <title>The Global Catalogue of Microorganisms (GCM) 10K type strain sequencing project: providing services to taxonomists for standard genome sequencing and annotation.</title>
        <authorList>
            <consortium name="The Broad Institute Genomics Platform"/>
            <consortium name="The Broad Institute Genome Sequencing Center for Infectious Disease"/>
            <person name="Wu L."/>
            <person name="Ma J."/>
        </authorList>
    </citation>
    <scope>NUCLEOTIDE SEQUENCE [LARGE SCALE GENOMIC DNA]</scope>
    <source>
        <strain evidence="3 4">JCM 14588</strain>
    </source>
</reference>
<organism evidence="3 4">
    <name type="scientific">Dermacoccus barathri</name>
    <dbReference type="NCBI Taxonomy" id="322601"/>
    <lineage>
        <taxon>Bacteria</taxon>
        <taxon>Bacillati</taxon>
        <taxon>Actinomycetota</taxon>
        <taxon>Actinomycetes</taxon>
        <taxon>Micrococcales</taxon>
        <taxon>Dermacoccaceae</taxon>
        <taxon>Dermacoccus</taxon>
    </lineage>
</organism>
<keyword evidence="2" id="KW-0732">Signal</keyword>
<sequence>MTRHRLHKPALITATTLLAITMSACSGSDNPDDGHTSKNAAVEASKDPNAPTLPLGQVVHIPEGGSTEASGQKRVVDVPGLNGEALSVGTSALTTGTMPGTTAEDGKGRTAPEGGAVLDISIAQKGETPPIGTRPGYAKASKQSITITVEDTAGKTTQIATVKTSATNTHWLASVPKDAATLTLSSDGGKQVVKLSDGTRDDAASNGLPLDEVLTAPVTSATTCDAAPAPATPPSGGVGPSEALGCDTAWYAVDHYDGLGWAPKDKVWLISTVTPKTPQLIKQGNGEFDYQNYSTVENLSITATLDAKKSTVVKSDGGGDTLNWGRTTYLVATPISATDKPNKLSMQVTVTANAMNTQMTGYPAKVTATLPASITSLDTSATIKTGPNPN</sequence>